<gene>
    <name evidence="1" type="ordered locus">CPS_0507</name>
</gene>
<protein>
    <recommendedName>
        <fullName evidence="3">Glycosyl transferase</fullName>
    </recommendedName>
</protein>
<dbReference type="EMBL" id="CP000083">
    <property type="protein sequence ID" value="AAZ24938.1"/>
    <property type="molecule type" value="Genomic_DNA"/>
</dbReference>
<dbReference type="Gene3D" id="3.90.550.10">
    <property type="entry name" value="Spore Coat Polysaccharide Biosynthesis Protein SpsA, Chain A"/>
    <property type="match status" value="1"/>
</dbReference>
<accession>Q489J9</accession>
<evidence type="ECO:0000313" key="1">
    <source>
        <dbReference type="EMBL" id="AAZ24938.1"/>
    </source>
</evidence>
<dbReference type="Proteomes" id="UP000000547">
    <property type="component" value="Chromosome"/>
</dbReference>
<dbReference type="STRING" id="167879.CPS_0507"/>
<reference evidence="1" key="1">
    <citation type="journal article" date="2005" name="Proc. Natl. Acad. Sci. U.S.A.">
        <title>The psychrophilic lifestyle as revealed by the genome sequence of Colwellia psychrerythraea 34H through genomic and proteomic analyses.</title>
        <authorList>
            <person name="Methe B.A."/>
            <person name="Nelson K.E."/>
            <person name="Deming J.W."/>
            <person name="Momen B."/>
            <person name="Melamud E."/>
            <person name="Zhang X."/>
            <person name="Moult J."/>
            <person name="Madupu R."/>
            <person name="Nelson W.C."/>
            <person name="Dodson R.J."/>
            <person name="Brinkac L.M."/>
            <person name="Daugherty S.C."/>
            <person name="Durkin A.S."/>
            <person name="DeBoy R.T."/>
            <person name="Kolonay J.F."/>
            <person name="Sullivan S.A."/>
            <person name="Zhou L."/>
            <person name="Davidsen T.M."/>
            <person name="Wu M."/>
            <person name="Huston A.L."/>
            <person name="Lewis M."/>
            <person name="Weaver B."/>
            <person name="Weidman J.F."/>
            <person name="Khouri H."/>
            <person name="Utterback T.R."/>
            <person name="Feldblyum T.V."/>
            <person name="Fraser C.M."/>
        </authorList>
    </citation>
    <scope>NUCLEOTIDE SEQUENCE [LARGE SCALE GENOMIC DNA]</scope>
    <source>
        <strain evidence="1">34H</strain>
    </source>
</reference>
<dbReference type="CAZy" id="GT81">
    <property type="family name" value="Glycosyltransferase Family 81"/>
</dbReference>
<name>Q489J9_COLP3</name>
<sequence>MADFYQNGTVTTLHNLAQREPADMADELLTFSKTRSLGLMLPSLFSELEGQALPDIINKVKEVKYLSEIVIGLDRADLEQYKHALSFFSQLPQHHRVLWNDGPRLQAIDAKLQALGLAPKELGKGRNVWYCMGYILASGKAESIALHDCDILTYERDLLDRLLYPVANPLFNYEFSKGFYARVADGKINGRVSRLLVTPLIKALKKTVGHCDYLEYMDSFLYPLAGEFSFRRDVLNDIRIPSDWGLEIGVLSEMYRNYSPNRICQVDIASTYDHKHQDLSLDNSAGGLSKMSIDISKAFIRKLATQGETFTAEKFRTLKATYYRIALDYVETYRNDAMMNGLKLDIHNEEKAVEMFAENILTAGSTFLEHPMETPFIPSWNRVVSAIPDILSQLKEAVELDNEEFSKK</sequence>
<proteinExistence type="predicted"/>
<organism evidence="1 2">
    <name type="scientific">Colwellia psychrerythraea (strain 34H / ATCC BAA-681)</name>
    <name type="common">Vibrio psychroerythus</name>
    <dbReference type="NCBI Taxonomy" id="167879"/>
    <lineage>
        <taxon>Bacteria</taxon>
        <taxon>Pseudomonadati</taxon>
        <taxon>Pseudomonadota</taxon>
        <taxon>Gammaproteobacteria</taxon>
        <taxon>Alteromonadales</taxon>
        <taxon>Colwelliaceae</taxon>
        <taxon>Colwellia</taxon>
    </lineage>
</organism>
<dbReference type="SUPFAM" id="SSF53448">
    <property type="entry name" value="Nucleotide-diphospho-sugar transferases"/>
    <property type="match status" value="1"/>
</dbReference>
<evidence type="ECO:0000313" key="2">
    <source>
        <dbReference type="Proteomes" id="UP000000547"/>
    </source>
</evidence>
<dbReference type="KEGG" id="cps:CPS_0507"/>
<dbReference type="InterPro" id="IPR029044">
    <property type="entry name" value="Nucleotide-diphossugar_trans"/>
</dbReference>
<dbReference type="AlphaFoldDB" id="Q489J9"/>
<dbReference type="RefSeq" id="WP_011041368.1">
    <property type="nucleotide sequence ID" value="NC_003910.7"/>
</dbReference>
<dbReference type="HOGENOM" id="CLU_056498_0_0_6"/>
<evidence type="ECO:0008006" key="3">
    <source>
        <dbReference type="Google" id="ProtNLM"/>
    </source>
</evidence>